<dbReference type="EnsemblFungi" id="MAPG_04618T0">
    <property type="protein sequence ID" value="MAPG_04618T0"/>
    <property type="gene ID" value="MAPG_04618"/>
</dbReference>
<dbReference type="VEuPathDB" id="FungiDB:MAPG_04618"/>
<proteinExistence type="predicted"/>
<reference evidence="1" key="3">
    <citation type="submission" date="2011-03" db="EMBL/GenBank/DDBJ databases">
        <title>Annotation of Magnaporthe poae ATCC 64411.</title>
        <authorList>
            <person name="Ma L.-J."/>
            <person name="Dead R."/>
            <person name="Young S.K."/>
            <person name="Zeng Q."/>
            <person name="Gargeya S."/>
            <person name="Fitzgerald M."/>
            <person name="Haas B."/>
            <person name="Abouelleil A."/>
            <person name="Alvarado L."/>
            <person name="Arachchi H.M."/>
            <person name="Berlin A."/>
            <person name="Brown A."/>
            <person name="Chapman S.B."/>
            <person name="Chen Z."/>
            <person name="Dunbar C."/>
            <person name="Freedman E."/>
            <person name="Gearin G."/>
            <person name="Gellesch M."/>
            <person name="Goldberg J."/>
            <person name="Griggs A."/>
            <person name="Gujja S."/>
            <person name="Heiman D."/>
            <person name="Howarth C."/>
            <person name="Larson L."/>
            <person name="Lui A."/>
            <person name="MacDonald P.J.P."/>
            <person name="Mehta T."/>
            <person name="Montmayeur A."/>
            <person name="Murphy C."/>
            <person name="Neiman D."/>
            <person name="Pearson M."/>
            <person name="Priest M."/>
            <person name="Roberts A."/>
            <person name="Saif S."/>
            <person name="Shea T."/>
            <person name="Shenoy N."/>
            <person name="Sisk P."/>
            <person name="Stolte C."/>
            <person name="Sykes S."/>
            <person name="Yandava C."/>
            <person name="Wortman J."/>
            <person name="Nusbaum C."/>
            <person name="Birren B."/>
        </authorList>
    </citation>
    <scope>NUCLEOTIDE SEQUENCE</scope>
    <source>
        <strain evidence="1">ATCC 64411</strain>
    </source>
</reference>
<sequence>MKQDLASVVRSPLLCNSAAEFIETRLEQALGVEVASAVGSQMTQYSPEADRFMLNEDIIAINCLYAESREKAEKLKARLADFSSRIHGLDARLNIDQKRPEEYNMNDVLNIVECIKKKHSEAENAESFLGAIRRLFRSAGRHSGALKTLMGFAPDDIYGSVITGGLTMILGAIERADRLRGDIYSAAAKIPLQMMEARELLRPYNTRMDGAAELHRRADLVFVAVFDVLFALVDEVTKNLGKRNLGLFRQGGDYGKVIDESLGTLESSVKNFRRQADLCLHQRVEQIAGTAESIKVTAESTKVTAESIKATTESTKVTVENIDRRCCETKDITLQNQTFLTGVMSNMEQLKVAVERDEGKQAARGQVIVTLLNNIYKLCKESPIVDNRSGAGGLDLEQYLRRQQDREGSSQSLARQNGETTGKWLANLANAHRDTGADEHKIMEQLHASDQMEKDKVYYLLMSDRLAQWIGARDSTALIVQSKTGDDMFNAVSFVSAFIHHSLCSADRSSCPVLGFFGGCRALEDTGGSTTRPEGMLAALFAQLLEQVKSRDDIDMSLVGDPPRRLPPKPEGAIKLLGHRLRRLIEALSADSTVFIVLDSVWRMSGHGGDKDEALRRVLDLVPWADEKGGGVVVKILATNFLGHAPYAKHQQDGRFTFLELPDTVESSGAVISQESLDLVTGFGGSGNGS</sequence>
<name>A0A0C4DX80_MAGP6</name>
<dbReference type="EMBL" id="ADBL01001079">
    <property type="status" value="NOT_ANNOTATED_CDS"/>
    <property type="molecule type" value="Genomic_DNA"/>
</dbReference>
<evidence type="ECO:0000313" key="3">
    <source>
        <dbReference type="Proteomes" id="UP000011715"/>
    </source>
</evidence>
<reference evidence="3" key="1">
    <citation type="submission" date="2010-05" db="EMBL/GenBank/DDBJ databases">
        <title>The genome sequence of Magnaporthe poae strain ATCC 64411.</title>
        <authorList>
            <person name="Ma L.-J."/>
            <person name="Dead R."/>
            <person name="Young S."/>
            <person name="Zeng Q."/>
            <person name="Koehrsen M."/>
            <person name="Alvarado L."/>
            <person name="Berlin A."/>
            <person name="Chapman S.B."/>
            <person name="Chen Z."/>
            <person name="Freedman E."/>
            <person name="Gellesch M."/>
            <person name="Goldberg J."/>
            <person name="Griggs A."/>
            <person name="Gujja S."/>
            <person name="Heilman E.R."/>
            <person name="Heiman D."/>
            <person name="Hepburn T."/>
            <person name="Howarth C."/>
            <person name="Jen D."/>
            <person name="Larson L."/>
            <person name="Mehta T."/>
            <person name="Neiman D."/>
            <person name="Pearson M."/>
            <person name="Roberts A."/>
            <person name="Saif S."/>
            <person name="Shea T."/>
            <person name="Shenoy N."/>
            <person name="Sisk P."/>
            <person name="Stolte C."/>
            <person name="Sykes S."/>
            <person name="Walk T."/>
            <person name="White J."/>
            <person name="Yandava C."/>
            <person name="Haas B."/>
            <person name="Nusbaum C."/>
            <person name="Birren B."/>
        </authorList>
    </citation>
    <scope>NUCLEOTIDE SEQUENCE [LARGE SCALE GENOMIC DNA]</scope>
    <source>
        <strain evidence="3">ATCC 64411 / 73-15</strain>
    </source>
</reference>
<gene>
    <name evidence="1" type="ORF">MAPG_04618</name>
</gene>
<evidence type="ECO:0000313" key="2">
    <source>
        <dbReference type="EnsemblFungi" id="MAPG_04618T0"/>
    </source>
</evidence>
<keyword evidence="3" id="KW-1185">Reference proteome</keyword>
<evidence type="ECO:0008006" key="4">
    <source>
        <dbReference type="Google" id="ProtNLM"/>
    </source>
</evidence>
<dbReference type="eggNOG" id="ENOG502R8UH">
    <property type="taxonomic scope" value="Eukaryota"/>
</dbReference>
<dbReference type="PANTHER" id="PTHR40619:SF3">
    <property type="entry name" value="FUNGAL STAND N-TERMINAL GOODBYE DOMAIN-CONTAINING PROTEIN"/>
    <property type="match status" value="1"/>
</dbReference>
<evidence type="ECO:0000313" key="1">
    <source>
        <dbReference type="EMBL" id="KLU85595.1"/>
    </source>
</evidence>
<dbReference type="Proteomes" id="UP000011715">
    <property type="component" value="Unassembled WGS sequence"/>
</dbReference>
<reference evidence="2" key="5">
    <citation type="submission" date="2015-06" db="UniProtKB">
        <authorList>
            <consortium name="EnsemblFungi"/>
        </authorList>
    </citation>
    <scope>IDENTIFICATION</scope>
    <source>
        <strain evidence="2">ATCC 64411</strain>
    </source>
</reference>
<dbReference type="AlphaFoldDB" id="A0A0C4DX80"/>
<organism evidence="2 3">
    <name type="scientific">Magnaporthiopsis poae (strain ATCC 64411 / 73-15)</name>
    <name type="common">Kentucky bluegrass fungus</name>
    <name type="synonym">Magnaporthe poae</name>
    <dbReference type="NCBI Taxonomy" id="644358"/>
    <lineage>
        <taxon>Eukaryota</taxon>
        <taxon>Fungi</taxon>
        <taxon>Dikarya</taxon>
        <taxon>Ascomycota</taxon>
        <taxon>Pezizomycotina</taxon>
        <taxon>Sordariomycetes</taxon>
        <taxon>Sordariomycetidae</taxon>
        <taxon>Magnaporthales</taxon>
        <taxon>Magnaporthaceae</taxon>
        <taxon>Magnaporthiopsis</taxon>
    </lineage>
</organism>
<dbReference type="PANTHER" id="PTHR40619">
    <property type="entry name" value="FUNGAL STAND N-TERMINAL GOODBYE DOMAIN-CONTAINING PROTEIN"/>
    <property type="match status" value="1"/>
</dbReference>
<reference evidence="2" key="4">
    <citation type="journal article" date="2015" name="G3 (Bethesda)">
        <title>Genome sequences of three phytopathogenic species of the Magnaporthaceae family of fungi.</title>
        <authorList>
            <person name="Okagaki L.H."/>
            <person name="Nunes C.C."/>
            <person name="Sailsbery J."/>
            <person name="Clay B."/>
            <person name="Brown D."/>
            <person name="John T."/>
            <person name="Oh Y."/>
            <person name="Young N."/>
            <person name="Fitzgerald M."/>
            <person name="Haas B.J."/>
            <person name="Zeng Q."/>
            <person name="Young S."/>
            <person name="Adiconis X."/>
            <person name="Fan L."/>
            <person name="Levin J.Z."/>
            <person name="Mitchell T.K."/>
            <person name="Okubara P.A."/>
            <person name="Farman M.L."/>
            <person name="Kohn L.M."/>
            <person name="Birren B."/>
            <person name="Ma L.-J."/>
            <person name="Dean R.A."/>
        </authorList>
    </citation>
    <scope>NUCLEOTIDE SEQUENCE</scope>
    <source>
        <strain evidence="2">ATCC 64411 / 73-15</strain>
    </source>
</reference>
<dbReference type="OrthoDB" id="5419927at2759"/>
<protein>
    <recommendedName>
        <fullName evidence="4">Fungal STAND N-terminal Goodbye domain-containing protein</fullName>
    </recommendedName>
</protein>
<reference evidence="1" key="2">
    <citation type="submission" date="2010-05" db="EMBL/GenBank/DDBJ databases">
        <title>The Genome Sequence of Magnaporthe poae strain ATCC 64411.</title>
        <authorList>
            <consortium name="The Broad Institute Genome Sequencing Platform"/>
            <consortium name="Broad Institute Genome Sequencing Center for Infectious Disease"/>
            <person name="Ma L.-J."/>
            <person name="Dead R."/>
            <person name="Young S."/>
            <person name="Zeng Q."/>
            <person name="Koehrsen M."/>
            <person name="Alvarado L."/>
            <person name="Berlin A."/>
            <person name="Chapman S.B."/>
            <person name="Chen Z."/>
            <person name="Freedman E."/>
            <person name="Gellesch M."/>
            <person name="Goldberg J."/>
            <person name="Griggs A."/>
            <person name="Gujja S."/>
            <person name="Heilman E.R."/>
            <person name="Heiman D."/>
            <person name="Hepburn T."/>
            <person name="Howarth C."/>
            <person name="Jen D."/>
            <person name="Larson L."/>
            <person name="Mehta T."/>
            <person name="Neiman D."/>
            <person name="Pearson M."/>
            <person name="Roberts A."/>
            <person name="Saif S."/>
            <person name="Shea T."/>
            <person name="Shenoy N."/>
            <person name="Sisk P."/>
            <person name="Stolte C."/>
            <person name="Sykes S."/>
            <person name="Walk T."/>
            <person name="White J."/>
            <person name="Yandava C."/>
            <person name="Haas B."/>
            <person name="Nusbaum C."/>
            <person name="Birren B."/>
        </authorList>
    </citation>
    <scope>NUCLEOTIDE SEQUENCE</scope>
    <source>
        <strain evidence="1">ATCC 64411</strain>
    </source>
</reference>
<dbReference type="OMA" id="CKESPIV"/>
<accession>A0A0C4DX80</accession>
<dbReference type="EMBL" id="GL876968">
    <property type="protein sequence ID" value="KLU85595.1"/>
    <property type="molecule type" value="Genomic_DNA"/>
</dbReference>